<dbReference type="EMBL" id="NIBG01000002">
    <property type="protein sequence ID" value="PAB60759.1"/>
    <property type="molecule type" value="Genomic_DNA"/>
</dbReference>
<evidence type="ECO:0000256" key="3">
    <source>
        <dbReference type="SAM" id="Coils"/>
    </source>
</evidence>
<evidence type="ECO:0000256" key="1">
    <source>
        <dbReference type="ARBA" id="ARBA00009477"/>
    </source>
</evidence>
<dbReference type="InterPro" id="IPR058792">
    <property type="entry name" value="Beta-barrel_RND_2"/>
</dbReference>
<keyword evidence="3" id="KW-0175">Coiled coil</keyword>
<sequence length="370" mass="40023">MKKRYLILIMVFILSLSMVGCSKEKTANATSEAPINVETSLAALNSFTLQTALSGKISAIDEADISSKVSGTVQNVNVEIGDFVKEGNILISLEKTDFKTSLEEAQASYSMALASYNNTLEKIKVAKANYRRMEELYSQGALSKRELEQAELEASDTNLELAKAKLLQSQATLTKVQNSYSDSNITAPISGFITAVNVSKGESISPSVPVVSISNIDPVKVETSVSGYLVNKLHKGDLVDVFIKSVDTKPFKGTINAISPAPSKDNLTYPIQITIENKDSLVKPGMFAEIVVSSDKKENILTIPSQAVVIKDGEPVVFVIKDSTAYMKNIEVGLDNGTLVEVLNGLSENEEVVIKGQNYLEDGNQVKVIK</sequence>
<feature type="coiled-coil region" evidence="3">
    <location>
        <begin position="116"/>
        <end position="167"/>
    </location>
</feature>
<comment type="similarity">
    <text evidence="1">Belongs to the membrane fusion protein (MFP) (TC 8.A.1) family.</text>
</comment>
<organism evidence="7 8">
    <name type="scientific">Anaeromicrobium sediminis</name>
    <dbReference type="NCBI Taxonomy" id="1478221"/>
    <lineage>
        <taxon>Bacteria</taxon>
        <taxon>Bacillati</taxon>
        <taxon>Bacillota</taxon>
        <taxon>Clostridia</taxon>
        <taxon>Peptostreptococcales</taxon>
        <taxon>Thermotaleaceae</taxon>
        <taxon>Anaeromicrobium</taxon>
    </lineage>
</organism>
<dbReference type="OrthoDB" id="9810430at2"/>
<dbReference type="GO" id="GO:1990281">
    <property type="term" value="C:efflux pump complex"/>
    <property type="evidence" value="ECO:0007669"/>
    <property type="project" value="TreeGrafter"/>
</dbReference>
<dbReference type="PANTHER" id="PTHR30469">
    <property type="entry name" value="MULTIDRUG RESISTANCE PROTEIN MDTA"/>
    <property type="match status" value="1"/>
</dbReference>
<evidence type="ECO:0000259" key="4">
    <source>
        <dbReference type="Pfam" id="PF25917"/>
    </source>
</evidence>
<keyword evidence="2" id="KW-0813">Transport</keyword>
<dbReference type="NCBIfam" id="TIGR01730">
    <property type="entry name" value="RND_mfp"/>
    <property type="match status" value="1"/>
</dbReference>
<dbReference type="PANTHER" id="PTHR30469:SF33">
    <property type="entry name" value="SLR1207 PROTEIN"/>
    <property type="match status" value="1"/>
</dbReference>
<feature type="domain" description="YknX-like C-terminal permuted SH3-like" evidence="6">
    <location>
        <begin position="301"/>
        <end position="368"/>
    </location>
</feature>
<evidence type="ECO:0000256" key="2">
    <source>
        <dbReference type="ARBA" id="ARBA00022448"/>
    </source>
</evidence>
<gene>
    <name evidence="7" type="ORF">CCE28_04265</name>
</gene>
<name>A0A267MME4_9FIRM</name>
<evidence type="ECO:0000259" key="6">
    <source>
        <dbReference type="Pfam" id="PF25989"/>
    </source>
</evidence>
<dbReference type="Proteomes" id="UP000216024">
    <property type="component" value="Unassembled WGS sequence"/>
</dbReference>
<accession>A0A267MME4</accession>
<dbReference type="Gene3D" id="1.10.287.470">
    <property type="entry name" value="Helix hairpin bin"/>
    <property type="match status" value="1"/>
</dbReference>
<reference evidence="7 8" key="1">
    <citation type="submission" date="2017-06" db="EMBL/GenBank/DDBJ databases">
        <title>Draft genome sequence of anaerobic fermentative bacterium Anaeromicrobium sediminis DY2726D isolated from West Pacific Ocean sediments.</title>
        <authorList>
            <person name="Zeng X."/>
        </authorList>
    </citation>
    <scope>NUCLEOTIDE SEQUENCE [LARGE SCALE GENOMIC DNA]</scope>
    <source>
        <strain evidence="7 8">DY2726D</strain>
    </source>
</reference>
<dbReference type="FunFam" id="2.40.420.20:FF:000006">
    <property type="entry name" value="RND family efflux transporter MFP subunit"/>
    <property type="match status" value="1"/>
</dbReference>
<comment type="caution">
    <text evidence="7">The sequence shown here is derived from an EMBL/GenBank/DDBJ whole genome shotgun (WGS) entry which is preliminary data.</text>
</comment>
<dbReference type="InterPro" id="IPR058625">
    <property type="entry name" value="MdtA-like_BSH"/>
</dbReference>
<keyword evidence="8" id="KW-1185">Reference proteome</keyword>
<dbReference type="Gene3D" id="2.40.50.100">
    <property type="match status" value="1"/>
</dbReference>
<protein>
    <submittedName>
        <fullName evidence="7">Uncharacterized protein</fullName>
    </submittedName>
</protein>
<feature type="domain" description="Multidrug resistance protein MdtA-like barrel-sandwich hybrid" evidence="4">
    <location>
        <begin position="62"/>
        <end position="205"/>
    </location>
</feature>
<proteinExistence type="inferred from homology"/>
<dbReference type="InterPro" id="IPR058637">
    <property type="entry name" value="YknX-like_C"/>
</dbReference>
<evidence type="ECO:0000313" key="7">
    <source>
        <dbReference type="EMBL" id="PAB60759.1"/>
    </source>
</evidence>
<dbReference type="GO" id="GO:0015562">
    <property type="term" value="F:efflux transmembrane transporter activity"/>
    <property type="evidence" value="ECO:0007669"/>
    <property type="project" value="TreeGrafter"/>
</dbReference>
<evidence type="ECO:0000259" key="5">
    <source>
        <dbReference type="Pfam" id="PF25954"/>
    </source>
</evidence>
<dbReference type="Pfam" id="PF25989">
    <property type="entry name" value="YknX_C"/>
    <property type="match status" value="1"/>
</dbReference>
<dbReference type="SUPFAM" id="SSF111369">
    <property type="entry name" value="HlyD-like secretion proteins"/>
    <property type="match status" value="1"/>
</dbReference>
<evidence type="ECO:0000313" key="8">
    <source>
        <dbReference type="Proteomes" id="UP000216024"/>
    </source>
</evidence>
<dbReference type="Gene3D" id="2.40.30.170">
    <property type="match status" value="1"/>
</dbReference>
<dbReference type="AlphaFoldDB" id="A0A267MME4"/>
<dbReference type="PROSITE" id="PS51257">
    <property type="entry name" value="PROKAR_LIPOPROTEIN"/>
    <property type="match status" value="1"/>
</dbReference>
<dbReference type="Gene3D" id="2.40.420.20">
    <property type="match status" value="1"/>
</dbReference>
<dbReference type="RefSeq" id="WP_095131301.1">
    <property type="nucleotide sequence ID" value="NZ_NIBG01000002.1"/>
</dbReference>
<feature type="domain" description="CusB-like beta-barrel" evidence="5">
    <location>
        <begin position="221"/>
        <end position="294"/>
    </location>
</feature>
<dbReference type="Pfam" id="PF25917">
    <property type="entry name" value="BSH_RND"/>
    <property type="match status" value="1"/>
</dbReference>
<dbReference type="Pfam" id="PF25954">
    <property type="entry name" value="Beta-barrel_RND_2"/>
    <property type="match status" value="1"/>
</dbReference>
<dbReference type="InterPro" id="IPR006143">
    <property type="entry name" value="RND_pump_MFP"/>
</dbReference>